<reference evidence="2 3" key="1">
    <citation type="journal article" date="2020" name="ISME J.">
        <title>Uncovering the hidden diversity of litter-decomposition mechanisms in mushroom-forming fungi.</title>
        <authorList>
            <person name="Floudas D."/>
            <person name="Bentzer J."/>
            <person name="Ahren D."/>
            <person name="Johansson T."/>
            <person name="Persson P."/>
            <person name="Tunlid A."/>
        </authorList>
    </citation>
    <scope>NUCLEOTIDE SEQUENCE [LARGE SCALE GENOMIC DNA]</scope>
    <source>
        <strain evidence="2 3">CBS 175.51</strain>
    </source>
</reference>
<proteinExistence type="predicted"/>
<evidence type="ECO:0000313" key="3">
    <source>
        <dbReference type="Proteomes" id="UP000541558"/>
    </source>
</evidence>
<organism evidence="2 3">
    <name type="scientific">Ephemerocybe angulata</name>
    <dbReference type="NCBI Taxonomy" id="980116"/>
    <lineage>
        <taxon>Eukaryota</taxon>
        <taxon>Fungi</taxon>
        <taxon>Dikarya</taxon>
        <taxon>Basidiomycota</taxon>
        <taxon>Agaricomycotina</taxon>
        <taxon>Agaricomycetes</taxon>
        <taxon>Agaricomycetidae</taxon>
        <taxon>Agaricales</taxon>
        <taxon>Agaricineae</taxon>
        <taxon>Psathyrellaceae</taxon>
        <taxon>Ephemerocybe</taxon>
    </lineage>
</organism>
<feature type="region of interest" description="Disordered" evidence="1">
    <location>
        <begin position="397"/>
        <end position="472"/>
    </location>
</feature>
<dbReference type="EMBL" id="JAACJK010000219">
    <property type="protein sequence ID" value="KAF5316955.1"/>
    <property type="molecule type" value="Genomic_DNA"/>
</dbReference>
<feature type="region of interest" description="Disordered" evidence="1">
    <location>
        <begin position="106"/>
        <end position="127"/>
    </location>
</feature>
<comment type="caution">
    <text evidence="2">The sequence shown here is derived from an EMBL/GenBank/DDBJ whole genome shotgun (WGS) entry which is preliminary data.</text>
</comment>
<feature type="compositionally biased region" description="Polar residues" evidence="1">
    <location>
        <begin position="440"/>
        <end position="459"/>
    </location>
</feature>
<dbReference type="Proteomes" id="UP000541558">
    <property type="component" value="Unassembled WGS sequence"/>
</dbReference>
<dbReference type="OrthoDB" id="3222453at2759"/>
<feature type="compositionally biased region" description="Basic and acidic residues" evidence="1">
    <location>
        <begin position="399"/>
        <end position="431"/>
    </location>
</feature>
<evidence type="ECO:0000313" key="2">
    <source>
        <dbReference type="EMBL" id="KAF5316955.1"/>
    </source>
</evidence>
<protein>
    <submittedName>
        <fullName evidence="2">Uncharacterized protein</fullName>
    </submittedName>
</protein>
<keyword evidence="3" id="KW-1185">Reference proteome</keyword>
<gene>
    <name evidence="2" type="ORF">D9611_003874</name>
</gene>
<evidence type="ECO:0000256" key="1">
    <source>
        <dbReference type="SAM" id="MobiDB-lite"/>
    </source>
</evidence>
<accession>A0A8H5B561</accession>
<dbReference type="AlphaFoldDB" id="A0A8H5B561"/>
<sequence length="472" mass="50892">MRSGKHLLYFTHPSLIMSENASLSIFGGGTDQVFRDVNVRTAGRDMFTVIQNVSLNIPPVARDPVVAIKQLNIASSDNGAGHSRTTKKGRATLGTGSVWRGLYRTFSKGPTKGGTSKSAESKESGQVCEPGVSVSSAEEAEITSFLAGGRRTSAQIYVCNMLSVGEGLPCWNPKPFSPFIPEYGISPGDVGTICARDGFKKIFNLWEGQPGPQPLWMAPSSEDRLPPNPWFSVGDTFAKGASARASFASGYPSFEFNCSGSSEGSVLAITSDAYLETLKSVSGMRDFIMQNAAELYAYAVSRGDVESNNQPLYIITGCVKADTWAMAAFDESMEAPDDTLRLVTRYDDYRGMAQNFLWTDRGRADVRCSNGGGRGLKNQSLFLRGFKLTASESIWGRGQQKEFKGPSSFERKDDFSDGRGGGRDGNHEPSFRNEGGSAGHNFTSNPKPSSYPSGRQASLNAFPYGGQLEGIS</sequence>
<name>A0A8H5B561_9AGAR</name>